<evidence type="ECO:0000259" key="3">
    <source>
        <dbReference type="Pfam" id="PF20769"/>
    </source>
</evidence>
<evidence type="ECO:0000259" key="1">
    <source>
        <dbReference type="Pfam" id="PF03413"/>
    </source>
</evidence>
<evidence type="ECO:0000313" key="4">
    <source>
        <dbReference type="EMBL" id="OLS02269.1"/>
    </source>
</evidence>
<dbReference type="EMBL" id="LTDM01000032">
    <property type="protein sequence ID" value="OLS02269.1"/>
    <property type="molecule type" value="Genomic_DNA"/>
</dbReference>
<feature type="domain" description="Sporulation protein YpeB PepSY1 and PepSY2" evidence="2">
    <location>
        <begin position="186"/>
        <end position="381"/>
    </location>
</feature>
<name>A0A1U7M4X5_TISCR</name>
<dbReference type="InterPro" id="IPR014239">
    <property type="entry name" value="YpeB_PepSY1-2"/>
</dbReference>
<protein>
    <submittedName>
        <fullName evidence="4">Sporulation protein YpeB</fullName>
    </submittedName>
</protein>
<dbReference type="NCBIfam" id="TIGR02889">
    <property type="entry name" value="spore_YpeB"/>
    <property type="match status" value="1"/>
</dbReference>
<dbReference type="GO" id="GO:0009847">
    <property type="term" value="P:spore germination"/>
    <property type="evidence" value="ECO:0007669"/>
    <property type="project" value="InterPro"/>
</dbReference>
<gene>
    <name evidence="4" type="primary">ypeB</name>
    <name evidence="4" type="ORF">TICRE_16550</name>
</gene>
<dbReference type="InterPro" id="IPR048402">
    <property type="entry name" value="YpeB_N"/>
</dbReference>
<dbReference type="Pfam" id="PF03413">
    <property type="entry name" value="PepSY"/>
    <property type="match status" value="1"/>
</dbReference>
<evidence type="ECO:0000313" key="5">
    <source>
        <dbReference type="Proteomes" id="UP000186112"/>
    </source>
</evidence>
<organism evidence="4 5">
    <name type="scientific">Tissierella creatinophila DSM 6911</name>
    <dbReference type="NCBI Taxonomy" id="1123403"/>
    <lineage>
        <taxon>Bacteria</taxon>
        <taxon>Bacillati</taxon>
        <taxon>Bacillota</taxon>
        <taxon>Tissierellia</taxon>
        <taxon>Tissierellales</taxon>
        <taxon>Tissierellaceae</taxon>
        <taxon>Tissierella</taxon>
    </lineage>
</organism>
<sequence>MNRKNLIAPGILILLLVASIAWGYEQLNVKQNYEVALDNHYQMLFHDVKTHVENVQVGLSKALVATTKDKNIMLFSQIMNDANSAQDKLGQMPVSHNDIASTEKFLTQAADYSYYLIQRHLNGEDITPEQRKQLTDLQKDASAFNGELSILHENMANPDYVYGVAYINEMKKGEKANLEENAFHTSLIDFESNVSKGPELLYDGPFADQMLKGKPKGLSGENVSVDKAANIALDFFGKGKVEDIESFEQGEGTDELRIPTNTFHAYMDNGKKDLASYIAVSKKGGKVIWMTNPRPLGKKKLSNDEAQKAALKFLEEKGFKNMEPNYSLNYDGYTLFNMASKEGNVTIYPDLVKIKVALDTGEIIGMDASLYYLAHHKREIPAPKISIDDARKVLKNKFKLSSERLTIIPKGKEEILAYEFKGKYGDGEFIIYINAQDGKEEQILQIIKSENGTLTF</sequence>
<feature type="domain" description="Sporulation protein YpeB N-terminal" evidence="3">
    <location>
        <begin position="30"/>
        <end position="157"/>
    </location>
</feature>
<dbReference type="OrthoDB" id="2372097at2"/>
<reference evidence="4 5" key="1">
    <citation type="submission" date="2016-02" db="EMBL/GenBank/DDBJ databases">
        <title>Genome sequence of Tissierella creatinophila DSM 6911.</title>
        <authorList>
            <person name="Poehlein A."/>
            <person name="Daniel R."/>
        </authorList>
    </citation>
    <scope>NUCLEOTIDE SEQUENCE [LARGE SCALE GENOMIC DNA]</scope>
    <source>
        <strain evidence="4 5">DSM 6911</strain>
    </source>
</reference>
<evidence type="ECO:0000259" key="2">
    <source>
        <dbReference type="Pfam" id="PF14620"/>
    </source>
</evidence>
<feature type="domain" description="PepSY" evidence="1">
    <location>
        <begin position="384"/>
        <end position="440"/>
    </location>
</feature>
<dbReference type="RefSeq" id="WP_075726988.1">
    <property type="nucleotide sequence ID" value="NZ_LTDM01000032.1"/>
</dbReference>
<dbReference type="Pfam" id="PF14620">
    <property type="entry name" value="YPEB_PepSY1-2"/>
    <property type="match status" value="1"/>
</dbReference>
<comment type="caution">
    <text evidence="4">The sequence shown here is derived from an EMBL/GenBank/DDBJ whole genome shotgun (WGS) entry which is preliminary data.</text>
</comment>
<dbReference type="Proteomes" id="UP000186112">
    <property type="component" value="Unassembled WGS sequence"/>
</dbReference>
<dbReference type="Pfam" id="PF20769">
    <property type="entry name" value="YPEB_N"/>
    <property type="match status" value="1"/>
</dbReference>
<proteinExistence type="predicted"/>
<accession>A0A1U7M4X5</accession>
<keyword evidence="5" id="KW-1185">Reference proteome</keyword>
<dbReference type="AlphaFoldDB" id="A0A1U7M4X5"/>
<dbReference type="InterPro" id="IPR025711">
    <property type="entry name" value="PepSY"/>
</dbReference>